<dbReference type="InterPro" id="IPR007159">
    <property type="entry name" value="SpoVT-AbrB_dom"/>
</dbReference>
<feature type="region of interest" description="Disordered" evidence="1">
    <location>
        <begin position="70"/>
        <end position="89"/>
    </location>
</feature>
<dbReference type="Gene3D" id="2.10.260.10">
    <property type="match status" value="1"/>
</dbReference>
<dbReference type="PANTHER" id="PTHR34860">
    <property type="entry name" value="REPRESSOR-LIKE PROTEIN SSO7C3"/>
    <property type="match status" value="1"/>
</dbReference>
<dbReference type="InterPro" id="IPR037914">
    <property type="entry name" value="SpoVT-AbrB_sf"/>
</dbReference>
<dbReference type="NCBIfam" id="TIGR01439">
    <property type="entry name" value="lp_hng_hel_AbrB"/>
    <property type="match status" value="1"/>
</dbReference>
<dbReference type="InterPro" id="IPR052975">
    <property type="entry name" value="Repressor-like_regulatory"/>
</dbReference>
<name>A0A202E3S4_9EURY</name>
<keyword evidence="4" id="KW-1185">Reference proteome</keyword>
<proteinExistence type="predicted"/>
<sequence length="89" mass="10145">MSGIEKRRVGDRGQVTLPKEMREEFDIGGGDEVEIRKESGKIIIEKPITREDLAAGYRARADRLRELHDEMNGVSQEADEYLGDAPEWE</sequence>
<evidence type="ECO:0000256" key="1">
    <source>
        <dbReference type="SAM" id="MobiDB-lite"/>
    </source>
</evidence>
<dbReference type="PROSITE" id="PS51740">
    <property type="entry name" value="SPOVT_ABRB"/>
    <property type="match status" value="1"/>
</dbReference>
<dbReference type="OrthoDB" id="30861at2157"/>
<dbReference type="GO" id="GO:0003677">
    <property type="term" value="F:DNA binding"/>
    <property type="evidence" value="ECO:0007669"/>
    <property type="project" value="InterPro"/>
</dbReference>
<reference evidence="3 4" key="1">
    <citation type="submission" date="2017-02" db="EMBL/GenBank/DDBJ databases">
        <title>Natronthermophilus aegyptiacus gen. nov.,sp. nov., an aerobic, extremely halophilic alkalithermophilic archaeon isolated from the athalassohaline Wadi An Natrun, Egypt.</title>
        <authorList>
            <person name="Zhao B."/>
        </authorList>
    </citation>
    <scope>NUCLEOTIDE SEQUENCE [LARGE SCALE GENOMIC DNA]</scope>
    <source>
        <strain evidence="3 4">CGMCC 1.3597</strain>
    </source>
</reference>
<evidence type="ECO:0000259" key="2">
    <source>
        <dbReference type="PROSITE" id="PS51740"/>
    </source>
</evidence>
<evidence type="ECO:0000313" key="4">
    <source>
        <dbReference type="Proteomes" id="UP000196084"/>
    </source>
</evidence>
<dbReference type="EMBL" id="MWPH01000006">
    <property type="protein sequence ID" value="OVE82871.1"/>
    <property type="molecule type" value="Genomic_DNA"/>
</dbReference>
<gene>
    <name evidence="3" type="ORF">B2G88_19025</name>
</gene>
<feature type="compositionally biased region" description="Acidic residues" evidence="1">
    <location>
        <begin position="77"/>
        <end position="89"/>
    </location>
</feature>
<comment type="caution">
    <text evidence="3">The sequence shown here is derived from an EMBL/GenBank/DDBJ whole genome shotgun (WGS) entry which is preliminary data.</text>
</comment>
<dbReference type="SMART" id="SM00966">
    <property type="entry name" value="SpoVT_AbrB"/>
    <property type="match status" value="1"/>
</dbReference>
<dbReference type="Proteomes" id="UP000196084">
    <property type="component" value="Unassembled WGS sequence"/>
</dbReference>
<feature type="domain" description="SpoVT-AbrB" evidence="2">
    <location>
        <begin position="4"/>
        <end position="49"/>
    </location>
</feature>
<dbReference type="Pfam" id="PF04014">
    <property type="entry name" value="MazE_antitoxin"/>
    <property type="match status" value="1"/>
</dbReference>
<evidence type="ECO:0000313" key="3">
    <source>
        <dbReference type="EMBL" id="OVE82871.1"/>
    </source>
</evidence>
<accession>A0A202E3S4</accession>
<dbReference type="AlphaFoldDB" id="A0A202E3S4"/>
<organism evidence="3 4">
    <name type="scientific">Natronolimnobius baerhuensis</name>
    <dbReference type="NCBI Taxonomy" id="253108"/>
    <lineage>
        <taxon>Archaea</taxon>
        <taxon>Methanobacteriati</taxon>
        <taxon>Methanobacteriota</taxon>
        <taxon>Stenosarchaea group</taxon>
        <taxon>Halobacteria</taxon>
        <taxon>Halobacteriales</taxon>
        <taxon>Natrialbaceae</taxon>
        <taxon>Natronolimnobius</taxon>
    </lineage>
</organism>
<dbReference type="RefSeq" id="WP_054862091.1">
    <property type="nucleotide sequence ID" value="NZ_MWPH01000006.1"/>
</dbReference>
<dbReference type="SUPFAM" id="SSF89447">
    <property type="entry name" value="AbrB/MazE/MraZ-like"/>
    <property type="match status" value="1"/>
</dbReference>
<dbReference type="PANTHER" id="PTHR34860:SF6">
    <property type="entry name" value="REPRESSOR-LIKE PROTEIN SSO7C3"/>
    <property type="match status" value="1"/>
</dbReference>
<protein>
    <submittedName>
        <fullName evidence="3">AbrB family transcriptional regulator</fullName>
    </submittedName>
</protein>